<proteinExistence type="predicted"/>
<dbReference type="Proteomes" id="UP000831068">
    <property type="component" value="Chromosome"/>
</dbReference>
<dbReference type="PROSITE" id="PS51257">
    <property type="entry name" value="PROKAR_LIPOPROTEIN"/>
    <property type="match status" value="1"/>
</dbReference>
<keyword evidence="2" id="KW-1185">Reference proteome</keyword>
<dbReference type="RefSeq" id="WP_243577183.1">
    <property type="nucleotide sequence ID" value="NZ_CP094529.1"/>
</dbReference>
<protein>
    <submittedName>
        <fullName evidence="1">Uncharacterized protein</fullName>
    </submittedName>
</protein>
<dbReference type="EMBL" id="CP094529">
    <property type="protein sequence ID" value="UOE38991.1"/>
    <property type="molecule type" value="Genomic_DNA"/>
</dbReference>
<evidence type="ECO:0000313" key="1">
    <source>
        <dbReference type="EMBL" id="UOE38991.1"/>
    </source>
</evidence>
<accession>A0ABY4BIH6</accession>
<evidence type="ECO:0000313" key="2">
    <source>
        <dbReference type="Proteomes" id="UP000831068"/>
    </source>
</evidence>
<reference evidence="1 2" key="1">
    <citation type="submission" date="2022-03" db="EMBL/GenBank/DDBJ databases">
        <title>Chryseobacterium sp. isolated from the Andong Sikhe.</title>
        <authorList>
            <person name="Won M."/>
            <person name="Kim S.-J."/>
            <person name="Kwon S.-W."/>
        </authorList>
    </citation>
    <scope>NUCLEOTIDE SEQUENCE [LARGE SCALE GENOMIC DNA]</scope>
    <source>
        <strain evidence="1 2">ADR-1</strain>
    </source>
</reference>
<name>A0ABY4BIH6_9FLAO</name>
<gene>
    <name evidence="1" type="ORF">MTP08_04245</name>
</gene>
<sequence>MKHFLISLLVVTLFSCNKKAEENYKPSIDSIKTSVQKKEKKQQSLPKEVVLKKMNSELLQAIKMVDYNAFANHIHPEKGIRFSMYAFTNRNEDKHFSKSDFQKYFPTKTIFTWGSLDGTGEVYQATIKNYFRKWVFKKDFTHSKYSYNSFQGGGNSLNNLEEIYPKSDFTENYIPGSEQYSEMDWKSLRFVFEEFKGEYYLVAVINDEWTV</sequence>
<organism evidence="1 2">
    <name type="scientific">Chryseobacterium oryzae</name>
    <dbReference type="NCBI Taxonomy" id="2929799"/>
    <lineage>
        <taxon>Bacteria</taxon>
        <taxon>Pseudomonadati</taxon>
        <taxon>Bacteroidota</taxon>
        <taxon>Flavobacteriia</taxon>
        <taxon>Flavobacteriales</taxon>
        <taxon>Weeksellaceae</taxon>
        <taxon>Chryseobacterium group</taxon>
        <taxon>Chryseobacterium</taxon>
    </lineage>
</organism>